<feature type="binding site" evidence="8">
    <location>
        <position position="362"/>
    </location>
    <ligand>
        <name>Mn(2+)</name>
        <dbReference type="ChEBI" id="CHEBI:29035"/>
        <label>1</label>
    </ligand>
</feature>
<dbReference type="Proteomes" id="UP001163687">
    <property type="component" value="Chromosome"/>
</dbReference>
<dbReference type="GO" id="GO:0030145">
    <property type="term" value="F:manganese ion binding"/>
    <property type="evidence" value="ECO:0007669"/>
    <property type="project" value="UniProtKB-UniRule"/>
</dbReference>
<dbReference type="PANTHER" id="PTHR11963">
    <property type="entry name" value="LEUCINE AMINOPEPTIDASE-RELATED"/>
    <property type="match status" value="1"/>
</dbReference>
<dbReference type="InterPro" id="IPR008283">
    <property type="entry name" value="Peptidase_M17_N"/>
</dbReference>
<dbReference type="PRINTS" id="PR00481">
    <property type="entry name" value="LAMNOPPTDASE"/>
</dbReference>
<dbReference type="AlphaFoldDB" id="A0AA35G970"/>
<feature type="binding site" evidence="8">
    <location>
        <position position="280"/>
    </location>
    <ligand>
        <name>Mn(2+)</name>
        <dbReference type="ChEBI" id="CHEBI:29035"/>
        <label>2</label>
    </ligand>
</feature>
<dbReference type="GO" id="GO:0006508">
    <property type="term" value="P:proteolysis"/>
    <property type="evidence" value="ECO:0007669"/>
    <property type="project" value="UniProtKB-KW"/>
</dbReference>
<evidence type="ECO:0000256" key="5">
    <source>
        <dbReference type="ARBA" id="ARBA00022670"/>
    </source>
</evidence>
<dbReference type="EC" id="3.4.11.10" evidence="8"/>
<dbReference type="PROSITE" id="PS00631">
    <property type="entry name" value="CYTOSOL_AP"/>
    <property type="match status" value="1"/>
</dbReference>
<dbReference type="InterPro" id="IPR002589">
    <property type="entry name" value="Macro_dom"/>
</dbReference>
<dbReference type="Gene3D" id="3.40.220.10">
    <property type="entry name" value="Leucine Aminopeptidase, subunit E, domain 1"/>
    <property type="match status" value="1"/>
</dbReference>
<feature type="active site" evidence="8">
    <location>
        <position position="366"/>
    </location>
</feature>
<keyword evidence="8" id="KW-0464">Manganese</keyword>
<keyword evidence="8" id="KW-0963">Cytoplasm</keyword>
<dbReference type="InterPro" id="IPR023042">
    <property type="entry name" value="Peptidase_M17_leu_NH2_pept"/>
</dbReference>
<sequence length="515" mass="53749">MTEVQVVTGNITDIDCDVLIVNLFEGVTRPGGATGAVDAALGGLISDAIRAGDLTGRWGETAILYTGGRIRARKVLVAGLGQAARFGYREVFRVAALAARAARASGATRIASIAHGAGIGGLDPARAAQFTVDGTLHGLYRFAGYRTEPQPERPQVEAFLLVERDPERARAMAEGARTGRLLAEAAAWARDLGNRPGNRLTAAMLADEAVAMARDTGLEAEVLGPEEAERLGMGLLLAVNRGSAEPARVIVLRHRGGRNSGRAASGQQAGGGWPLALVGKGLTFDTGGISIKPSENMWDMKFDMCGGAAVLGAMRAIAQLAVPLDVLAVVPATDNMPDGASYKPGDVIRGLSGKTVEIRSTDAEGRLILADGLAYAVREGARRLVTISTLTGGVAVALGSVRFGLLANDDRWYEEVAAAAEEAGERGWRLPSDEDYRELLRSPVADMTNGGRREASTIQGGVFLFQHVGGVPTVHMDIAATAWLRDKTAEADEGATAVGLRTLVATARRLAAAGG</sequence>
<accession>A0AA35G970</accession>
<comment type="catalytic activity">
    <reaction evidence="2 8">
        <text>Release of an N-terminal amino acid, preferentially leucine, but not glutamic or aspartic acids.</text>
        <dbReference type="EC" id="3.4.11.10"/>
    </reaction>
</comment>
<feature type="binding site" evidence="8">
    <location>
        <position position="285"/>
    </location>
    <ligand>
        <name>Mn(2+)</name>
        <dbReference type="ChEBI" id="CHEBI:29035"/>
        <label>2</label>
    </ligand>
</feature>
<evidence type="ECO:0000259" key="9">
    <source>
        <dbReference type="PROSITE" id="PS51154"/>
    </source>
</evidence>
<name>A0AA35G970_9FIRM</name>
<reference evidence="10" key="1">
    <citation type="submission" date="2022-03" db="EMBL/GenBank/DDBJ databases">
        <title>Complete genome sequence of Caldinitratiruptor microaerophilus.</title>
        <authorList>
            <person name="Mukaiyama R."/>
            <person name="Nishiyama T."/>
            <person name="Ueda K."/>
        </authorList>
    </citation>
    <scope>NUCLEOTIDE SEQUENCE</scope>
    <source>
        <strain evidence="10">JCM 16183</strain>
    </source>
</reference>
<evidence type="ECO:0000256" key="8">
    <source>
        <dbReference type="HAMAP-Rule" id="MF_00181"/>
    </source>
</evidence>
<evidence type="ECO:0000256" key="7">
    <source>
        <dbReference type="ARBA" id="ARBA00049972"/>
    </source>
</evidence>
<feature type="binding site" evidence="8">
    <location>
        <position position="285"/>
    </location>
    <ligand>
        <name>Mn(2+)</name>
        <dbReference type="ChEBI" id="CHEBI:29035"/>
        <label>1</label>
    </ligand>
</feature>
<dbReference type="GO" id="GO:0070006">
    <property type="term" value="F:metalloaminopeptidase activity"/>
    <property type="evidence" value="ECO:0007669"/>
    <property type="project" value="InterPro"/>
</dbReference>
<keyword evidence="6 8" id="KW-0378">Hydrolase</keyword>
<organism evidence="10 11">
    <name type="scientific">Caldinitratiruptor microaerophilus</name>
    <dbReference type="NCBI Taxonomy" id="671077"/>
    <lineage>
        <taxon>Bacteria</taxon>
        <taxon>Bacillati</taxon>
        <taxon>Bacillota</taxon>
        <taxon>Clostridia</taxon>
        <taxon>Eubacteriales</taxon>
        <taxon>Symbiobacteriaceae</taxon>
        <taxon>Caldinitratiruptor</taxon>
    </lineage>
</organism>
<dbReference type="PROSITE" id="PS51154">
    <property type="entry name" value="MACRO"/>
    <property type="match status" value="1"/>
</dbReference>
<evidence type="ECO:0000256" key="2">
    <source>
        <dbReference type="ARBA" id="ARBA00000967"/>
    </source>
</evidence>
<dbReference type="InterPro" id="IPR000819">
    <property type="entry name" value="Peptidase_M17_C"/>
</dbReference>
<dbReference type="SUPFAM" id="SSF52949">
    <property type="entry name" value="Macro domain-like"/>
    <property type="match status" value="1"/>
</dbReference>
<comment type="subcellular location">
    <subcellularLocation>
        <location evidence="8">Cytoplasm</location>
    </subcellularLocation>
</comment>
<comment type="catalytic activity">
    <reaction evidence="1 8">
        <text>Release of an N-terminal amino acid, Xaa-|-Yaa-, in which Xaa is preferably Leu, but may be other amino acids including Pro although not Arg or Lys, and Yaa may be Pro. Amino acid amides and methyl esters are also readily hydrolyzed, but rates on arylamides are exceedingly low.</text>
        <dbReference type="EC" id="3.4.11.1"/>
    </reaction>
</comment>
<dbReference type="Gene3D" id="3.40.630.10">
    <property type="entry name" value="Zn peptidases"/>
    <property type="match status" value="1"/>
</dbReference>
<comment type="similarity">
    <text evidence="3 8">Belongs to the peptidase M17 family.</text>
</comment>
<feature type="binding site" evidence="8">
    <location>
        <position position="364"/>
    </location>
    <ligand>
        <name>Mn(2+)</name>
        <dbReference type="ChEBI" id="CHEBI:29035"/>
        <label>2</label>
    </ligand>
</feature>
<proteinExistence type="inferred from homology"/>
<dbReference type="HAMAP" id="MF_00181">
    <property type="entry name" value="Cytosol_peptidase_M17"/>
    <property type="match status" value="1"/>
</dbReference>
<evidence type="ECO:0000313" key="10">
    <source>
        <dbReference type="EMBL" id="BDG59989.1"/>
    </source>
</evidence>
<evidence type="ECO:0000256" key="4">
    <source>
        <dbReference type="ARBA" id="ARBA00022438"/>
    </source>
</evidence>
<protein>
    <recommendedName>
        <fullName evidence="8">Probable cytosol aminopeptidase</fullName>
        <ecNumber evidence="8">3.4.11.1</ecNumber>
    </recommendedName>
    <alternativeName>
        <fullName evidence="8">Leucine aminopeptidase</fullName>
        <shortName evidence="8">LAP</shortName>
        <ecNumber evidence="8">3.4.11.10</ecNumber>
    </alternativeName>
    <alternativeName>
        <fullName evidence="8">Leucyl aminopeptidase</fullName>
    </alternativeName>
</protein>
<feature type="binding site" evidence="8">
    <location>
        <position position="303"/>
    </location>
    <ligand>
        <name>Mn(2+)</name>
        <dbReference type="ChEBI" id="CHEBI:29035"/>
        <label>2</label>
    </ligand>
</feature>
<dbReference type="Pfam" id="PF00883">
    <property type="entry name" value="Peptidase_M17"/>
    <property type="match status" value="1"/>
</dbReference>
<evidence type="ECO:0000256" key="3">
    <source>
        <dbReference type="ARBA" id="ARBA00009528"/>
    </source>
</evidence>
<comment type="function">
    <text evidence="7 8">Presumably involved in the processing and regular turnover of intracellular proteins. Catalyzes the removal of unsubstituted N-terminal amino acids from various peptides.</text>
</comment>
<keyword evidence="11" id="KW-1185">Reference proteome</keyword>
<dbReference type="PANTHER" id="PTHR11963:SF23">
    <property type="entry name" value="CYTOSOL AMINOPEPTIDASE"/>
    <property type="match status" value="1"/>
</dbReference>
<evidence type="ECO:0000256" key="6">
    <source>
        <dbReference type="ARBA" id="ARBA00022801"/>
    </source>
</evidence>
<dbReference type="InterPro" id="IPR011356">
    <property type="entry name" value="Leucine_aapep/pepB"/>
</dbReference>
<dbReference type="CDD" id="cd00433">
    <property type="entry name" value="Peptidase_M17"/>
    <property type="match status" value="1"/>
</dbReference>
<dbReference type="InterPro" id="IPR043472">
    <property type="entry name" value="Macro_dom-like"/>
</dbReference>
<feature type="binding site" evidence="8">
    <location>
        <position position="364"/>
    </location>
    <ligand>
        <name>Mn(2+)</name>
        <dbReference type="ChEBI" id="CHEBI:29035"/>
        <label>1</label>
    </ligand>
</feature>
<dbReference type="GO" id="GO:0005737">
    <property type="term" value="C:cytoplasm"/>
    <property type="evidence" value="ECO:0007669"/>
    <property type="project" value="UniProtKB-SubCell"/>
</dbReference>
<dbReference type="EC" id="3.4.11.1" evidence="8"/>
<feature type="domain" description="Macro" evidence="9">
    <location>
        <begin position="1"/>
        <end position="180"/>
    </location>
</feature>
<dbReference type="EMBL" id="AP025628">
    <property type="protein sequence ID" value="BDG59989.1"/>
    <property type="molecule type" value="Genomic_DNA"/>
</dbReference>
<dbReference type="SUPFAM" id="SSF53187">
    <property type="entry name" value="Zn-dependent exopeptidases"/>
    <property type="match status" value="1"/>
</dbReference>
<keyword evidence="4 8" id="KW-0031">Aminopeptidase</keyword>
<evidence type="ECO:0000313" key="11">
    <source>
        <dbReference type="Proteomes" id="UP001163687"/>
    </source>
</evidence>
<keyword evidence="8" id="KW-0479">Metal-binding</keyword>
<evidence type="ECO:0000256" key="1">
    <source>
        <dbReference type="ARBA" id="ARBA00000135"/>
    </source>
</evidence>
<keyword evidence="5 8" id="KW-0645">Protease</keyword>
<dbReference type="Pfam" id="PF02789">
    <property type="entry name" value="Peptidase_M17_N"/>
    <property type="match status" value="1"/>
</dbReference>
<comment type="cofactor">
    <cofactor evidence="8">
        <name>Mn(2+)</name>
        <dbReference type="ChEBI" id="CHEBI:29035"/>
    </cofactor>
    <text evidence="8">Binds 2 manganese ions per subunit.</text>
</comment>
<gene>
    <name evidence="8 10" type="primary">pepA</name>
    <name evidence="10" type="ORF">caldi_10790</name>
</gene>
<feature type="active site" evidence="8">
    <location>
        <position position="292"/>
    </location>
</feature>
<dbReference type="KEGG" id="cmic:caldi_10790"/>
<dbReference type="RefSeq" id="WP_264844063.1">
    <property type="nucleotide sequence ID" value="NZ_AP025628.1"/>
</dbReference>